<dbReference type="AlphaFoldDB" id="A0A653LC99"/>
<dbReference type="Proteomes" id="UP000439123">
    <property type="component" value="Unassembled WGS sequence"/>
</dbReference>
<protein>
    <submittedName>
        <fullName evidence="2">Uncharacterized protein</fullName>
    </submittedName>
</protein>
<evidence type="ECO:0000256" key="1">
    <source>
        <dbReference type="SAM" id="MobiDB-lite"/>
    </source>
</evidence>
<accession>A0A653LC99</accession>
<organism evidence="2 3">
    <name type="scientific">Aeromonas veronii</name>
    <dbReference type="NCBI Taxonomy" id="654"/>
    <lineage>
        <taxon>Bacteria</taxon>
        <taxon>Pseudomonadati</taxon>
        <taxon>Pseudomonadota</taxon>
        <taxon>Gammaproteobacteria</taxon>
        <taxon>Aeromonadales</taxon>
        <taxon>Aeromonadaceae</taxon>
        <taxon>Aeromonas</taxon>
    </lineage>
</organism>
<evidence type="ECO:0000313" key="2">
    <source>
        <dbReference type="EMBL" id="VXA89259.1"/>
    </source>
</evidence>
<reference evidence="2 3" key="1">
    <citation type="submission" date="2019-10" db="EMBL/GenBank/DDBJ databases">
        <authorList>
            <person name="Karimi E."/>
        </authorList>
    </citation>
    <scope>NUCLEOTIDE SEQUENCE [LARGE SCALE GENOMIC DNA]</scope>
    <source>
        <strain evidence="2">Aeromonas sp. 8C</strain>
    </source>
</reference>
<evidence type="ECO:0000313" key="3">
    <source>
        <dbReference type="Proteomes" id="UP000439123"/>
    </source>
</evidence>
<dbReference type="EMBL" id="CABWLC010000021">
    <property type="protein sequence ID" value="VXA89259.1"/>
    <property type="molecule type" value="Genomic_DNA"/>
</dbReference>
<gene>
    <name evidence="2" type="ORF">AERO8C_80177</name>
</gene>
<feature type="region of interest" description="Disordered" evidence="1">
    <location>
        <begin position="22"/>
        <end position="76"/>
    </location>
</feature>
<sequence length="76" mass="8492">MFVVGKLPGVPALNLQQATLDGPTRYPVLGNGSEHFREEANNPNPHKKPPAPVLARETRNQDPNQLRLFEQSDQYS</sequence>
<name>A0A653LC99_AERVE</name>
<proteinExistence type="predicted"/>